<proteinExistence type="predicted"/>
<comment type="caution">
    <text evidence="2">The sequence shown here is derived from an EMBL/GenBank/DDBJ whole genome shotgun (WGS) entry which is preliminary data.</text>
</comment>
<dbReference type="Proteomes" id="UP000652761">
    <property type="component" value="Unassembled WGS sequence"/>
</dbReference>
<evidence type="ECO:0000313" key="2">
    <source>
        <dbReference type="EMBL" id="MQL77141.1"/>
    </source>
</evidence>
<sequence>MEWKEEGGIYREGERKVRGRWEEAGASREQKRSSQKPLEKMASLPSFHPSSLGQKASRKIPQKGPYSLVRSSLCAPFLGSWAGYGKGPLEFLGCPQLSSDVII</sequence>
<evidence type="ECO:0000256" key="1">
    <source>
        <dbReference type="SAM" id="MobiDB-lite"/>
    </source>
</evidence>
<gene>
    <name evidence="2" type="ORF">Taro_009548</name>
</gene>
<feature type="compositionally biased region" description="Basic and acidic residues" evidence="1">
    <location>
        <begin position="14"/>
        <end position="32"/>
    </location>
</feature>
<reference evidence="2" key="1">
    <citation type="submission" date="2017-07" db="EMBL/GenBank/DDBJ databases">
        <title>Taro Niue Genome Assembly and Annotation.</title>
        <authorList>
            <person name="Atibalentja N."/>
            <person name="Keating K."/>
            <person name="Fields C.J."/>
        </authorList>
    </citation>
    <scope>NUCLEOTIDE SEQUENCE</scope>
    <source>
        <strain evidence="2">Niue_2</strain>
        <tissue evidence="2">Leaf</tissue>
    </source>
</reference>
<protein>
    <submittedName>
        <fullName evidence="2">Uncharacterized protein</fullName>
    </submittedName>
</protein>
<accession>A0A843U0Q6</accession>
<feature type="region of interest" description="Disordered" evidence="1">
    <location>
        <begin position="14"/>
        <end position="59"/>
    </location>
</feature>
<evidence type="ECO:0000313" key="3">
    <source>
        <dbReference type="Proteomes" id="UP000652761"/>
    </source>
</evidence>
<keyword evidence="3" id="KW-1185">Reference proteome</keyword>
<dbReference type="EMBL" id="NMUH01000333">
    <property type="protein sequence ID" value="MQL77141.1"/>
    <property type="molecule type" value="Genomic_DNA"/>
</dbReference>
<name>A0A843U0Q6_COLES</name>
<organism evidence="2 3">
    <name type="scientific">Colocasia esculenta</name>
    <name type="common">Wild taro</name>
    <name type="synonym">Arum esculentum</name>
    <dbReference type="NCBI Taxonomy" id="4460"/>
    <lineage>
        <taxon>Eukaryota</taxon>
        <taxon>Viridiplantae</taxon>
        <taxon>Streptophyta</taxon>
        <taxon>Embryophyta</taxon>
        <taxon>Tracheophyta</taxon>
        <taxon>Spermatophyta</taxon>
        <taxon>Magnoliopsida</taxon>
        <taxon>Liliopsida</taxon>
        <taxon>Araceae</taxon>
        <taxon>Aroideae</taxon>
        <taxon>Colocasieae</taxon>
        <taxon>Colocasia</taxon>
    </lineage>
</organism>
<dbReference type="AlphaFoldDB" id="A0A843U0Q6"/>
<feature type="non-terminal residue" evidence="2">
    <location>
        <position position="103"/>
    </location>
</feature>